<dbReference type="Gene3D" id="1.20.1250.20">
    <property type="entry name" value="MFS general substrate transporter like domains"/>
    <property type="match status" value="2"/>
</dbReference>
<feature type="domain" description="Major facilitator superfamily (MFS) profile" evidence="7">
    <location>
        <begin position="40"/>
        <end position="449"/>
    </location>
</feature>
<evidence type="ECO:0000256" key="5">
    <source>
        <dbReference type="ARBA" id="ARBA00023136"/>
    </source>
</evidence>
<comment type="subcellular location">
    <subcellularLocation>
        <location evidence="1">Membrane</location>
        <topology evidence="1">Multi-pass membrane protein</topology>
    </subcellularLocation>
</comment>
<name>A0AAD6UI48_9AGAR</name>
<feature type="transmembrane region" description="Helical" evidence="6">
    <location>
        <begin position="200"/>
        <end position="222"/>
    </location>
</feature>
<keyword evidence="2" id="KW-0813">Transport</keyword>
<feature type="transmembrane region" description="Helical" evidence="6">
    <location>
        <begin position="426"/>
        <end position="448"/>
    </location>
</feature>
<keyword evidence="4 6" id="KW-1133">Transmembrane helix</keyword>
<dbReference type="Pfam" id="PF07690">
    <property type="entry name" value="MFS_1"/>
    <property type="match status" value="1"/>
</dbReference>
<dbReference type="SUPFAM" id="SSF103473">
    <property type="entry name" value="MFS general substrate transporter"/>
    <property type="match status" value="1"/>
</dbReference>
<dbReference type="PANTHER" id="PTHR43791">
    <property type="entry name" value="PERMEASE-RELATED"/>
    <property type="match status" value="1"/>
</dbReference>
<keyword evidence="5 6" id="KW-0472">Membrane</keyword>
<dbReference type="FunFam" id="1.20.1250.20:FF:000018">
    <property type="entry name" value="MFS transporter permease"/>
    <property type="match status" value="1"/>
</dbReference>
<dbReference type="PANTHER" id="PTHR43791:SF3">
    <property type="entry name" value="MAJOR FACILITATOR SUPERFAMILY (MFS) PROFILE DOMAIN-CONTAINING PROTEIN"/>
    <property type="match status" value="1"/>
</dbReference>
<keyword evidence="9" id="KW-1185">Reference proteome</keyword>
<evidence type="ECO:0000256" key="1">
    <source>
        <dbReference type="ARBA" id="ARBA00004141"/>
    </source>
</evidence>
<accession>A0AAD6UI48</accession>
<dbReference type="EMBL" id="JARJCN010000007">
    <property type="protein sequence ID" value="KAJ7099567.1"/>
    <property type="molecule type" value="Genomic_DNA"/>
</dbReference>
<evidence type="ECO:0000256" key="6">
    <source>
        <dbReference type="SAM" id="Phobius"/>
    </source>
</evidence>
<dbReference type="InterPro" id="IPR020846">
    <property type="entry name" value="MFS_dom"/>
</dbReference>
<dbReference type="InterPro" id="IPR036259">
    <property type="entry name" value="MFS_trans_sf"/>
</dbReference>
<organism evidence="8 9">
    <name type="scientific">Mycena belliarum</name>
    <dbReference type="NCBI Taxonomy" id="1033014"/>
    <lineage>
        <taxon>Eukaryota</taxon>
        <taxon>Fungi</taxon>
        <taxon>Dikarya</taxon>
        <taxon>Basidiomycota</taxon>
        <taxon>Agaricomycotina</taxon>
        <taxon>Agaricomycetes</taxon>
        <taxon>Agaricomycetidae</taxon>
        <taxon>Agaricales</taxon>
        <taxon>Marasmiineae</taxon>
        <taxon>Mycenaceae</taxon>
        <taxon>Mycena</taxon>
    </lineage>
</organism>
<dbReference type="AlphaFoldDB" id="A0AAD6UI48"/>
<comment type="caution">
    <text evidence="8">The sequence shown here is derived from an EMBL/GenBank/DDBJ whole genome shotgun (WGS) entry which is preliminary data.</text>
</comment>
<evidence type="ECO:0000256" key="3">
    <source>
        <dbReference type="ARBA" id="ARBA00022692"/>
    </source>
</evidence>
<dbReference type="PROSITE" id="PS50850">
    <property type="entry name" value="MFS"/>
    <property type="match status" value="1"/>
</dbReference>
<evidence type="ECO:0000313" key="9">
    <source>
        <dbReference type="Proteomes" id="UP001222325"/>
    </source>
</evidence>
<evidence type="ECO:0000259" key="7">
    <source>
        <dbReference type="PROSITE" id="PS50850"/>
    </source>
</evidence>
<reference evidence="8" key="1">
    <citation type="submission" date="2023-03" db="EMBL/GenBank/DDBJ databases">
        <title>Massive genome expansion in bonnet fungi (Mycena s.s.) driven by repeated elements and novel gene families across ecological guilds.</title>
        <authorList>
            <consortium name="Lawrence Berkeley National Laboratory"/>
            <person name="Harder C.B."/>
            <person name="Miyauchi S."/>
            <person name="Viragh M."/>
            <person name="Kuo A."/>
            <person name="Thoen E."/>
            <person name="Andreopoulos B."/>
            <person name="Lu D."/>
            <person name="Skrede I."/>
            <person name="Drula E."/>
            <person name="Henrissat B."/>
            <person name="Morin E."/>
            <person name="Kohler A."/>
            <person name="Barry K."/>
            <person name="LaButti K."/>
            <person name="Morin E."/>
            <person name="Salamov A."/>
            <person name="Lipzen A."/>
            <person name="Mereny Z."/>
            <person name="Hegedus B."/>
            <person name="Baldrian P."/>
            <person name="Stursova M."/>
            <person name="Weitz H."/>
            <person name="Taylor A."/>
            <person name="Grigoriev I.V."/>
            <person name="Nagy L.G."/>
            <person name="Martin F."/>
            <person name="Kauserud H."/>
        </authorList>
    </citation>
    <scope>NUCLEOTIDE SEQUENCE</scope>
    <source>
        <strain evidence="8">CBHHK173m</strain>
    </source>
</reference>
<feature type="transmembrane region" description="Helical" evidence="6">
    <location>
        <begin position="270"/>
        <end position="294"/>
    </location>
</feature>
<feature type="transmembrane region" description="Helical" evidence="6">
    <location>
        <begin position="334"/>
        <end position="353"/>
    </location>
</feature>
<evidence type="ECO:0000256" key="2">
    <source>
        <dbReference type="ARBA" id="ARBA00022448"/>
    </source>
</evidence>
<dbReference type="GO" id="GO:0022857">
    <property type="term" value="F:transmembrane transporter activity"/>
    <property type="evidence" value="ECO:0007669"/>
    <property type="project" value="InterPro"/>
</dbReference>
<feature type="transmembrane region" description="Helical" evidence="6">
    <location>
        <begin position="108"/>
        <end position="131"/>
    </location>
</feature>
<gene>
    <name evidence="8" type="ORF">B0H15DRAFT_553061</name>
</gene>
<dbReference type="FunFam" id="1.20.1250.20:FF:000013">
    <property type="entry name" value="MFS general substrate transporter"/>
    <property type="match status" value="1"/>
</dbReference>
<dbReference type="Proteomes" id="UP001222325">
    <property type="component" value="Unassembled WGS sequence"/>
</dbReference>
<sequence>MSSLEKKESFGSLVQLEPDSVGEKFIHFERRTMRSVDLHIIPIVALLYSFALLDRINLGAARTAGMGPALHLEVGARFSICTVIYFIPYIILQIPGNLIIRKFGARRYLAFCATGWGAVQLGMGFVTTWGYLTLCRMLLGVFEASFFPGIVYIISSWYTRYEVQKRLAFFYLLSLTISGFSSILAYAFSLLDGKRNIAGWSWIFIIEGSVTLFLAVISFFLLPDFPELNTFLTPDQTQFVLRRVEEDRGDSVPDQLTVRKVLHHLGDWTLWAYGIMFMCCTLPAYALAYFISIILKGLGWGTTTALLLSTPPYAPAFASAVFFAWLSDKTRHRAGYILIQGLISITGLCLTAFSPQNNVRYAGIFLLNAGSSGCIPSILAYSANNVVGSSKRSISSALTVAFGGVGGIIASTVYREQDFPRYLPGLWVTLGAQFLLLFLVGATSLHFTRMNRLSREGKLAAPLEGQPGFFYTL</sequence>
<feature type="transmembrane region" description="Helical" evidence="6">
    <location>
        <begin position="359"/>
        <end position="381"/>
    </location>
</feature>
<feature type="transmembrane region" description="Helical" evidence="6">
    <location>
        <begin position="137"/>
        <end position="155"/>
    </location>
</feature>
<evidence type="ECO:0000256" key="4">
    <source>
        <dbReference type="ARBA" id="ARBA00022989"/>
    </source>
</evidence>
<evidence type="ECO:0000313" key="8">
    <source>
        <dbReference type="EMBL" id="KAJ7099567.1"/>
    </source>
</evidence>
<feature type="transmembrane region" description="Helical" evidence="6">
    <location>
        <begin position="167"/>
        <end position="188"/>
    </location>
</feature>
<feature type="transmembrane region" description="Helical" evidence="6">
    <location>
        <begin position="306"/>
        <end position="327"/>
    </location>
</feature>
<proteinExistence type="predicted"/>
<dbReference type="GO" id="GO:0016020">
    <property type="term" value="C:membrane"/>
    <property type="evidence" value="ECO:0007669"/>
    <property type="project" value="UniProtKB-SubCell"/>
</dbReference>
<keyword evidence="3 6" id="KW-0812">Transmembrane</keyword>
<feature type="transmembrane region" description="Helical" evidence="6">
    <location>
        <begin position="393"/>
        <end position="414"/>
    </location>
</feature>
<feature type="transmembrane region" description="Helical" evidence="6">
    <location>
        <begin position="36"/>
        <end position="56"/>
    </location>
</feature>
<protein>
    <submittedName>
        <fullName evidence="8">Major facilitator superfamily domain-containing protein</fullName>
    </submittedName>
</protein>
<dbReference type="InterPro" id="IPR011701">
    <property type="entry name" value="MFS"/>
</dbReference>
<feature type="transmembrane region" description="Helical" evidence="6">
    <location>
        <begin position="76"/>
        <end position="96"/>
    </location>
</feature>